<dbReference type="EMBL" id="JAOQKJ010000006">
    <property type="protein sequence ID" value="MCU6744645.1"/>
    <property type="molecule type" value="Genomic_DNA"/>
</dbReference>
<dbReference type="InterPro" id="IPR011437">
    <property type="entry name" value="DUF1540"/>
</dbReference>
<feature type="domain" description="DUF1540" evidence="1">
    <location>
        <begin position="63"/>
        <end position="101"/>
    </location>
</feature>
<keyword evidence="3" id="KW-1185">Reference proteome</keyword>
<gene>
    <name evidence="2" type="ORF">OCV77_09065</name>
</gene>
<dbReference type="Pfam" id="PF07561">
    <property type="entry name" value="DUF1540"/>
    <property type="match status" value="2"/>
</dbReference>
<dbReference type="Proteomes" id="UP001652432">
    <property type="component" value="Unassembled WGS sequence"/>
</dbReference>
<accession>A0ABT2T308</accession>
<sequence>MADLKCGVTNCGYNKDSCCCKGDICVGGERAENADSTCCESFTDGKKDSFTSALEHPSRMISIDCEAVKCMYNENYRCSAEHVDIRGCGAKGCRETSCATFKEK</sequence>
<feature type="domain" description="DUF1540" evidence="1">
    <location>
        <begin position="5"/>
        <end position="42"/>
    </location>
</feature>
<evidence type="ECO:0000313" key="3">
    <source>
        <dbReference type="Proteomes" id="UP001652432"/>
    </source>
</evidence>
<proteinExistence type="predicted"/>
<evidence type="ECO:0000259" key="1">
    <source>
        <dbReference type="Pfam" id="PF07561"/>
    </source>
</evidence>
<dbReference type="RefSeq" id="WP_262574729.1">
    <property type="nucleotide sequence ID" value="NZ_JAOQKJ010000006.1"/>
</dbReference>
<reference evidence="2 3" key="1">
    <citation type="journal article" date="2021" name="ISME Commun">
        <title>Automated analysis of genomic sequences facilitates high-throughput and comprehensive description of bacteria.</title>
        <authorList>
            <person name="Hitch T.C.A."/>
        </authorList>
    </citation>
    <scope>NUCLEOTIDE SEQUENCE [LARGE SCALE GENOMIC DNA]</scope>
    <source>
        <strain evidence="2 3">Sanger_18</strain>
    </source>
</reference>
<name>A0ABT2T308_9FIRM</name>
<evidence type="ECO:0000313" key="2">
    <source>
        <dbReference type="EMBL" id="MCU6744645.1"/>
    </source>
</evidence>
<protein>
    <submittedName>
        <fullName evidence="2">DUF1540 domain-containing protein</fullName>
    </submittedName>
</protein>
<comment type="caution">
    <text evidence="2">The sequence shown here is derived from an EMBL/GenBank/DDBJ whole genome shotgun (WGS) entry which is preliminary data.</text>
</comment>
<organism evidence="2 3">
    <name type="scientific">Suilimivivens aceti</name>
    <dbReference type="NCBI Taxonomy" id="2981774"/>
    <lineage>
        <taxon>Bacteria</taxon>
        <taxon>Bacillati</taxon>
        <taxon>Bacillota</taxon>
        <taxon>Clostridia</taxon>
        <taxon>Lachnospirales</taxon>
        <taxon>Lachnospiraceae</taxon>
        <taxon>Suilimivivens</taxon>
    </lineage>
</organism>